<dbReference type="Gene3D" id="3.30.70.360">
    <property type="match status" value="1"/>
</dbReference>
<dbReference type="InterPro" id="IPR036264">
    <property type="entry name" value="Bact_exopeptidase_dim_dom"/>
</dbReference>
<dbReference type="NCBIfam" id="TIGR01891">
    <property type="entry name" value="amidohydrolases"/>
    <property type="match status" value="1"/>
</dbReference>
<dbReference type="PANTHER" id="PTHR11014:SF63">
    <property type="entry name" value="METALLOPEPTIDASE, PUTATIVE (AFU_ORTHOLOGUE AFUA_6G09600)-RELATED"/>
    <property type="match status" value="1"/>
</dbReference>
<evidence type="ECO:0000313" key="2">
    <source>
        <dbReference type="EMBL" id="PIY95621.1"/>
    </source>
</evidence>
<sequence>MSIYFEAAANLLPWMIEMRRQVHAHPEVRWSEEGTIMLIKQLNSSSYSHASFLHHDYQGGFVLDVISGIDLPIMAFRADLDALPIQEETGLPFASQVPGVSHACGHDLHIAMVLGVARAVAAGLVKPTHNLRLLFQRAEENPGAPPDPNSGGYYLAQEGALIGVTKLYVLHVLSTLKTGSIYSCEGPIMGNSDRVCVKIKALGGHVAHNADARDVNALRIASECIPMLEAIVNPLAGRNISCEPTGLIAGKGQSSSNIMPSEAEAWLACRTYLGADERTALHEGIKRQISGNVARYSNNRASAEVTVIPGHPATINHGFAGFKSTLEASGIAVLDKAPELGGDDASHLGNYVVQQGGEFVYAFIGAGGEGFADHHTPQFNPDESAMQLGLEAYLALACS</sequence>
<dbReference type="InterPro" id="IPR002933">
    <property type="entry name" value="Peptidase_M20"/>
</dbReference>
<dbReference type="Proteomes" id="UP000230779">
    <property type="component" value="Unassembled WGS sequence"/>
</dbReference>
<gene>
    <name evidence="2" type="ORF">COY66_06305</name>
</gene>
<evidence type="ECO:0000313" key="3">
    <source>
        <dbReference type="Proteomes" id="UP000230779"/>
    </source>
</evidence>
<dbReference type="Pfam" id="PF01546">
    <property type="entry name" value="Peptidase_M20"/>
    <property type="match status" value="1"/>
</dbReference>
<dbReference type="Pfam" id="PF07687">
    <property type="entry name" value="M20_dimer"/>
    <property type="match status" value="1"/>
</dbReference>
<evidence type="ECO:0000259" key="1">
    <source>
        <dbReference type="Pfam" id="PF07687"/>
    </source>
</evidence>
<proteinExistence type="predicted"/>
<protein>
    <recommendedName>
        <fullName evidence="1">Peptidase M20 dimerisation domain-containing protein</fullName>
    </recommendedName>
</protein>
<feature type="domain" description="Peptidase M20 dimerisation" evidence="1">
    <location>
        <begin position="203"/>
        <end position="287"/>
    </location>
</feature>
<dbReference type="Gene3D" id="3.40.630.10">
    <property type="entry name" value="Zn peptidases"/>
    <property type="match status" value="1"/>
</dbReference>
<dbReference type="PANTHER" id="PTHR11014">
    <property type="entry name" value="PEPTIDASE M20 FAMILY MEMBER"/>
    <property type="match status" value="1"/>
</dbReference>
<reference evidence="2 3" key="1">
    <citation type="submission" date="2017-09" db="EMBL/GenBank/DDBJ databases">
        <title>Depth-based differentiation of microbial function through sediment-hosted aquifers and enrichment of novel symbionts in the deep terrestrial subsurface.</title>
        <authorList>
            <person name="Probst A.J."/>
            <person name="Ladd B."/>
            <person name="Jarett J.K."/>
            <person name="Geller-Mcgrath D.E."/>
            <person name="Sieber C.M."/>
            <person name="Emerson J.B."/>
            <person name="Anantharaman K."/>
            <person name="Thomas B.C."/>
            <person name="Malmstrom R."/>
            <person name="Stieglmeier M."/>
            <person name="Klingl A."/>
            <person name="Woyke T."/>
            <person name="Ryan C.M."/>
            <person name="Banfield J.F."/>
        </authorList>
    </citation>
    <scope>NUCLEOTIDE SEQUENCE [LARGE SCALE GENOMIC DNA]</scope>
    <source>
        <strain evidence="2">CG_4_10_14_0_8_um_filter_42_10</strain>
    </source>
</reference>
<dbReference type="InterPro" id="IPR017439">
    <property type="entry name" value="Amidohydrolase"/>
</dbReference>
<dbReference type="AlphaFoldDB" id="A0A2M7RGG3"/>
<dbReference type="SUPFAM" id="SSF55031">
    <property type="entry name" value="Bacterial exopeptidase dimerisation domain"/>
    <property type="match status" value="1"/>
</dbReference>
<comment type="caution">
    <text evidence="2">The sequence shown here is derived from an EMBL/GenBank/DDBJ whole genome shotgun (WGS) entry which is preliminary data.</text>
</comment>
<dbReference type="GO" id="GO:0016787">
    <property type="term" value="F:hydrolase activity"/>
    <property type="evidence" value="ECO:0007669"/>
    <property type="project" value="InterPro"/>
</dbReference>
<dbReference type="InterPro" id="IPR011650">
    <property type="entry name" value="Peptidase_M20_dimer"/>
</dbReference>
<name>A0A2M7RGG3_9BACT</name>
<accession>A0A2M7RGG3</accession>
<organism evidence="2 3">
    <name type="scientific">Candidatus Kerfeldbacteria bacterium CG_4_10_14_0_8_um_filter_42_10</name>
    <dbReference type="NCBI Taxonomy" id="2014248"/>
    <lineage>
        <taxon>Bacteria</taxon>
        <taxon>Candidatus Kerfeldiibacteriota</taxon>
    </lineage>
</organism>
<dbReference type="SUPFAM" id="SSF53187">
    <property type="entry name" value="Zn-dependent exopeptidases"/>
    <property type="match status" value="1"/>
</dbReference>
<dbReference type="EMBL" id="PFMD01000075">
    <property type="protein sequence ID" value="PIY95621.1"/>
    <property type="molecule type" value="Genomic_DNA"/>
</dbReference>